<evidence type="ECO:0008006" key="4">
    <source>
        <dbReference type="Google" id="ProtNLM"/>
    </source>
</evidence>
<evidence type="ECO:0000256" key="1">
    <source>
        <dbReference type="SAM" id="MobiDB-lite"/>
    </source>
</evidence>
<evidence type="ECO:0000313" key="2">
    <source>
        <dbReference type="EMBL" id="OON39131.1"/>
    </source>
</evidence>
<dbReference type="STRING" id="1926881.BTJ39_14400"/>
<dbReference type="RefSeq" id="WP_078003397.1">
    <property type="nucleotide sequence ID" value="NZ_MRUL01000010.1"/>
</dbReference>
<protein>
    <recommendedName>
        <fullName evidence="4">Phage capsid protein</fullName>
    </recommendedName>
</protein>
<reference evidence="2 3" key="1">
    <citation type="submission" date="2016-12" db="EMBL/GenBank/DDBJ databases">
        <title>Izhakiella australiana sp. nov. of genus Izhakiella isolated from Australian desert.</title>
        <authorList>
            <person name="Ji M."/>
        </authorList>
    </citation>
    <scope>NUCLEOTIDE SEQUENCE [LARGE SCALE GENOMIC DNA]</scope>
    <source>
        <strain evidence="2 3">D4N98</strain>
    </source>
</reference>
<feature type="region of interest" description="Disordered" evidence="1">
    <location>
        <begin position="41"/>
        <end position="80"/>
    </location>
</feature>
<organism evidence="2 3">
    <name type="scientific">Izhakiella australiensis</name>
    <dbReference type="NCBI Taxonomy" id="1926881"/>
    <lineage>
        <taxon>Bacteria</taxon>
        <taxon>Pseudomonadati</taxon>
        <taxon>Pseudomonadota</taxon>
        <taxon>Gammaproteobacteria</taxon>
        <taxon>Enterobacterales</taxon>
        <taxon>Erwiniaceae</taxon>
        <taxon>Izhakiella</taxon>
    </lineage>
</organism>
<comment type="caution">
    <text evidence="2">The sequence shown here is derived from an EMBL/GenBank/DDBJ whole genome shotgun (WGS) entry which is preliminary data.</text>
</comment>
<dbReference type="Pfam" id="PF05125">
    <property type="entry name" value="Phage_cap_P2"/>
    <property type="match status" value="1"/>
</dbReference>
<dbReference type="AlphaFoldDB" id="A0A1S8YJ85"/>
<accession>A0A1S8YJ85</accession>
<dbReference type="Proteomes" id="UP000190667">
    <property type="component" value="Unassembled WGS sequence"/>
</dbReference>
<dbReference type="EMBL" id="MRUL01000010">
    <property type="protein sequence ID" value="OON39131.1"/>
    <property type="molecule type" value="Genomic_DNA"/>
</dbReference>
<evidence type="ECO:0000313" key="3">
    <source>
        <dbReference type="Proteomes" id="UP000190667"/>
    </source>
</evidence>
<sequence>MDFATRIRALIQRNRQFASGASPKDKILMEQENKKLEAELHGRHDGGHSGQRFSAGEVGNSSDPDIFLPGPSGNNEALPQPVMLAGERPRAMATVVTRVIEALTNEESGSIDLTSGFVSINHSNTNPSPVQSGALAANYSAEFLTRINVTPVKDAEGESVMVGSGGSLAYVSNGSTRRNPQAGAALKPHRYQCQKVNFDTCISYDELDAWAHLENYPELAKAAVDQQRNLDRLLIGFNGTHYAYLSSPEKYPKRQDCGVGWLEKYRQEAPERVISGLSVAGRNEDGRIISHGDYGTVDALVLDGWQSAISQQYRMDLVSVCSMNTLFNKEYPLVNAVAPNQPNKEMLVNQILLNNPTLGGLPAVPVPHFPDNAVLVTSLRNLSLYFLKGGGRTLAKNEPEFNRLAVYESWNEAYMVERYEAGCLIDSISWGS</sequence>
<dbReference type="InterPro" id="IPR006441">
    <property type="entry name" value="Phage_P2_GpN"/>
</dbReference>
<keyword evidence="3" id="KW-1185">Reference proteome</keyword>
<proteinExistence type="predicted"/>
<dbReference type="OrthoDB" id="5464529at2"/>
<gene>
    <name evidence="2" type="ORF">BTJ39_14400</name>
</gene>
<name>A0A1S8YJ85_9GAMM</name>